<evidence type="ECO:0008006" key="3">
    <source>
        <dbReference type="Google" id="ProtNLM"/>
    </source>
</evidence>
<gene>
    <name evidence="1" type="ORF">BFJ68_g16437</name>
</gene>
<evidence type="ECO:0000313" key="2">
    <source>
        <dbReference type="Proteomes" id="UP000285860"/>
    </source>
</evidence>
<organism evidence="1 2">
    <name type="scientific">Fusarium oxysporum</name>
    <name type="common">Fusarium vascular wilt</name>
    <dbReference type="NCBI Taxonomy" id="5507"/>
    <lineage>
        <taxon>Eukaryota</taxon>
        <taxon>Fungi</taxon>
        <taxon>Dikarya</taxon>
        <taxon>Ascomycota</taxon>
        <taxon>Pezizomycotina</taxon>
        <taxon>Sordariomycetes</taxon>
        <taxon>Hypocreomycetidae</taxon>
        <taxon>Hypocreales</taxon>
        <taxon>Nectriaceae</taxon>
        <taxon>Fusarium</taxon>
        <taxon>Fusarium oxysporum species complex</taxon>
    </lineage>
</organism>
<comment type="caution">
    <text evidence="1">The sequence shown here is derived from an EMBL/GenBank/DDBJ whole genome shotgun (WGS) entry which is preliminary data.</text>
</comment>
<reference evidence="1 2" key="1">
    <citation type="journal article" date="2018" name="Sci. Rep.">
        <title>Characterisation of pathogen-specific regions and novel effector candidates in Fusarium oxysporum f. sp. cepae.</title>
        <authorList>
            <person name="Armitage A.D."/>
            <person name="Taylor A."/>
            <person name="Sobczyk M.K."/>
            <person name="Baxter L."/>
            <person name="Greenfield B.P."/>
            <person name="Bates H.J."/>
            <person name="Wilson F."/>
            <person name="Jackson A.C."/>
            <person name="Ott S."/>
            <person name="Harrison R.J."/>
            <person name="Clarkson J.P."/>
        </authorList>
    </citation>
    <scope>NUCLEOTIDE SEQUENCE [LARGE SCALE GENOMIC DNA]</scope>
    <source>
        <strain evidence="1 2">Fo_A28</strain>
    </source>
</reference>
<dbReference type="Proteomes" id="UP000285860">
    <property type="component" value="Unassembled WGS sequence"/>
</dbReference>
<dbReference type="EMBL" id="MRCY01000273">
    <property type="protein sequence ID" value="RKK90484.1"/>
    <property type="molecule type" value="Genomic_DNA"/>
</dbReference>
<protein>
    <recommendedName>
        <fullName evidence="3">HTH CENPB-type domain-containing protein</fullName>
    </recommendedName>
</protein>
<name>A0A420PDC4_FUSOX</name>
<evidence type="ECO:0000313" key="1">
    <source>
        <dbReference type="EMBL" id="RKK90484.1"/>
    </source>
</evidence>
<sequence>MWYRRFRDDHPELDKSILKAKEAARMEYEEAGVEETKQWFQRLTEVITNYRIGAFECWNADQAGVRVEILRERVECLVVRTKKKTSTEVLSPADRETCIVIGTGNAAGATTPPWLIFKAFPTLDWTYIDGDPNMRFVQLDTAFSNGKITPGWAKHFNRHS</sequence>
<dbReference type="AlphaFoldDB" id="A0A420PDC4"/>
<dbReference type="VEuPathDB" id="FungiDB:FOC4_g10013733"/>
<proteinExistence type="predicted"/>
<accession>A0A420PDC4</accession>